<keyword evidence="12" id="KW-0539">Nucleus</keyword>
<dbReference type="OrthoDB" id="416437at2759"/>
<evidence type="ECO:0000256" key="1">
    <source>
        <dbReference type="ARBA" id="ARBA00004123"/>
    </source>
</evidence>
<organism evidence="20 21">
    <name type="scientific">Meleagris gallopavo</name>
    <name type="common">Wild turkey</name>
    <dbReference type="NCBI Taxonomy" id="9103"/>
    <lineage>
        <taxon>Eukaryota</taxon>
        <taxon>Metazoa</taxon>
        <taxon>Chordata</taxon>
        <taxon>Craniata</taxon>
        <taxon>Vertebrata</taxon>
        <taxon>Euteleostomi</taxon>
        <taxon>Archelosauria</taxon>
        <taxon>Archosauria</taxon>
        <taxon>Dinosauria</taxon>
        <taxon>Saurischia</taxon>
        <taxon>Theropoda</taxon>
        <taxon>Coelurosauria</taxon>
        <taxon>Aves</taxon>
        <taxon>Neognathae</taxon>
        <taxon>Galloanserae</taxon>
        <taxon>Galliformes</taxon>
        <taxon>Phasianidae</taxon>
        <taxon>Meleagridinae</taxon>
        <taxon>Meleagris</taxon>
    </lineage>
</organism>
<evidence type="ECO:0000256" key="5">
    <source>
        <dbReference type="ARBA" id="ARBA00022454"/>
    </source>
</evidence>
<feature type="compositionally biased region" description="Basic and acidic residues" evidence="17">
    <location>
        <begin position="317"/>
        <end position="351"/>
    </location>
</feature>
<evidence type="ECO:0000256" key="15">
    <source>
        <dbReference type="ARBA" id="ARBA00061441"/>
    </source>
</evidence>
<name>A0A803XZC4_MELGA</name>
<dbReference type="GO" id="GO:0044877">
    <property type="term" value="F:protein-containing complex binding"/>
    <property type="evidence" value="ECO:0007669"/>
    <property type="project" value="Ensembl"/>
</dbReference>
<keyword evidence="5" id="KW-0158">Chromosome</keyword>
<dbReference type="GO" id="GO:2000042">
    <property type="term" value="P:negative regulation of double-strand break repair via homologous recombination"/>
    <property type="evidence" value="ECO:0007669"/>
    <property type="project" value="Ensembl"/>
</dbReference>
<comment type="catalytic activity">
    <reaction evidence="13">
        <text>ATP + H2O = ADP + phosphate + H(+)</text>
        <dbReference type="Rhea" id="RHEA:13065"/>
        <dbReference type="ChEBI" id="CHEBI:15377"/>
        <dbReference type="ChEBI" id="CHEBI:15378"/>
        <dbReference type="ChEBI" id="CHEBI:30616"/>
        <dbReference type="ChEBI" id="CHEBI:43474"/>
        <dbReference type="ChEBI" id="CHEBI:456216"/>
        <dbReference type="EC" id="3.6.4.12"/>
    </reaction>
</comment>
<evidence type="ECO:0000256" key="9">
    <source>
        <dbReference type="ARBA" id="ARBA00022801"/>
    </source>
</evidence>
<dbReference type="InterPro" id="IPR050534">
    <property type="entry name" value="Coronavir_polyprotein_1ab"/>
</dbReference>
<dbReference type="GO" id="GO:0005829">
    <property type="term" value="C:cytosol"/>
    <property type="evidence" value="ECO:0007669"/>
    <property type="project" value="Ensembl"/>
</dbReference>
<comment type="function">
    <text evidence="14">5'-3' DNA helicase involved in DNA damage response by acting as an inhibitor of DNA end resection. Recruitment to single-stranded DNA (ssDNA) following DNA damage leads to inhibit the nucleases catalyzing resection, such as EXO1, BLM and DNA2, possibly via the 5'-3' ssDNA translocase activity of HELB. As cells approach S phase, DNA end resection is promoted by the nuclear export of HELB following phosphorylation. Acts independently of TP53BP1. Unwinds duplex DNA with 5'-3' polarity. Has single-strand DNA-dependent ATPase and DNA helicase activities. Prefers ATP and dATP as substrates. During S phase, may facilitate cellular recovery from replication stress.</text>
</comment>
<reference evidence="20" key="2">
    <citation type="submission" date="2025-08" db="UniProtKB">
        <authorList>
            <consortium name="Ensembl"/>
        </authorList>
    </citation>
    <scope>IDENTIFICATION</scope>
</reference>
<dbReference type="CDD" id="cd18809">
    <property type="entry name" value="SF1_C_RecD"/>
    <property type="match status" value="1"/>
</dbReference>
<keyword evidence="9" id="KW-0378">Hydrolase</keyword>
<evidence type="ECO:0000256" key="2">
    <source>
        <dbReference type="ARBA" id="ARBA00004286"/>
    </source>
</evidence>
<evidence type="ECO:0000313" key="21">
    <source>
        <dbReference type="Proteomes" id="UP000001645"/>
    </source>
</evidence>
<dbReference type="PANTHER" id="PTHR43788:SF6">
    <property type="entry name" value="DNA HELICASE B"/>
    <property type="match status" value="1"/>
</dbReference>
<keyword evidence="18" id="KW-0472">Membrane</keyword>
<dbReference type="Ensembl" id="ENSMGAT00000023917.1">
    <property type="protein sequence ID" value="ENSMGAP00000024870.1"/>
    <property type="gene ID" value="ENSMGAG00000010339.2"/>
</dbReference>
<keyword evidence="18" id="KW-1133">Transmembrane helix</keyword>
<dbReference type="GO" id="GO:0017116">
    <property type="term" value="F:single-stranded DNA helicase activity"/>
    <property type="evidence" value="ECO:0007669"/>
    <property type="project" value="Ensembl"/>
</dbReference>
<keyword evidence="11" id="KW-0067">ATP-binding</keyword>
<evidence type="ECO:0000256" key="11">
    <source>
        <dbReference type="ARBA" id="ARBA00022840"/>
    </source>
</evidence>
<evidence type="ECO:0000256" key="16">
    <source>
        <dbReference type="ARBA" id="ARBA00072281"/>
    </source>
</evidence>
<evidence type="ECO:0000256" key="18">
    <source>
        <dbReference type="SAM" id="Phobius"/>
    </source>
</evidence>
<dbReference type="AlphaFoldDB" id="A0A803XZC4"/>
<keyword evidence="18" id="KW-0812">Transmembrane</keyword>
<reference evidence="20 21" key="1">
    <citation type="journal article" date="2010" name="PLoS Biol.">
        <title>Multi-platform next-generation sequencing of the domestic turkey (Meleagris gallopavo): genome assembly and analysis.</title>
        <authorList>
            <person name="Dalloul R.A."/>
            <person name="Long J.A."/>
            <person name="Zimin A.V."/>
            <person name="Aslam L."/>
            <person name="Beal K."/>
            <person name="Blomberg L.A."/>
            <person name="Bouffard P."/>
            <person name="Burt D.W."/>
            <person name="Crasta O."/>
            <person name="Crooijmans R.P."/>
            <person name="Cooper K."/>
            <person name="Coulombe R.A."/>
            <person name="De S."/>
            <person name="Delany M.E."/>
            <person name="Dodgson J.B."/>
            <person name="Dong J.J."/>
            <person name="Evans C."/>
            <person name="Frederickson K.M."/>
            <person name="Flicek P."/>
            <person name="Florea L."/>
            <person name="Folkerts O."/>
            <person name="Groenen M.A."/>
            <person name="Harkins T.T."/>
            <person name="Herrero J."/>
            <person name="Hoffmann S."/>
            <person name="Megens H.J."/>
            <person name="Jiang A."/>
            <person name="de Jong P."/>
            <person name="Kaiser P."/>
            <person name="Kim H."/>
            <person name="Kim K.W."/>
            <person name="Kim S."/>
            <person name="Langenberger D."/>
            <person name="Lee M.K."/>
            <person name="Lee T."/>
            <person name="Mane S."/>
            <person name="Marcais G."/>
            <person name="Marz M."/>
            <person name="McElroy A.P."/>
            <person name="Modise T."/>
            <person name="Nefedov M."/>
            <person name="Notredame C."/>
            <person name="Paton I.R."/>
            <person name="Payne W.S."/>
            <person name="Pertea G."/>
            <person name="Prickett D."/>
            <person name="Puiu D."/>
            <person name="Qioa D."/>
            <person name="Raineri E."/>
            <person name="Ruffier M."/>
            <person name="Salzberg S.L."/>
            <person name="Schatz M.C."/>
            <person name="Scheuring C."/>
            <person name="Schmidt C.J."/>
            <person name="Schroeder S."/>
            <person name="Searle S.M."/>
            <person name="Smith E.J."/>
            <person name="Smith J."/>
            <person name="Sonstegard T.S."/>
            <person name="Stadler P.F."/>
            <person name="Tafer H."/>
            <person name="Tu Z.J."/>
            <person name="Van Tassell C.P."/>
            <person name="Vilella A.J."/>
            <person name="Williams K.P."/>
            <person name="Yorke J.A."/>
            <person name="Zhang L."/>
            <person name="Zhang H.B."/>
            <person name="Zhang X."/>
            <person name="Zhang Y."/>
            <person name="Reed K.M."/>
        </authorList>
    </citation>
    <scope>NUCLEOTIDE SEQUENCE [LARGE SCALE GENOMIC DNA]</scope>
</reference>
<evidence type="ECO:0000256" key="13">
    <source>
        <dbReference type="ARBA" id="ARBA00047995"/>
    </source>
</evidence>
<evidence type="ECO:0000256" key="17">
    <source>
        <dbReference type="SAM" id="MobiDB-lite"/>
    </source>
</evidence>
<dbReference type="SUPFAM" id="SSF52540">
    <property type="entry name" value="P-loop containing nucleoside triphosphate hydrolases"/>
    <property type="match status" value="2"/>
</dbReference>
<evidence type="ECO:0000256" key="8">
    <source>
        <dbReference type="ARBA" id="ARBA00022741"/>
    </source>
</evidence>
<reference evidence="20" key="3">
    <citation type="submission" date="2025-09" db="UniProtKB">
        <authorList>
            <consortium name="Ensembl"/>
        </authorList>
    </citation>
    <scope>IDENTIFICATION</scope>
</reference>
<dbReference type="FunFam" id="3.40.50.300:FF:001523">
    <property type="entry name" value="Helicase (DNA) B"/>
    <property type="match status" value="1"/>
</dbReference>
<proteinExistence type="inferred from homology"/>
<dbReference type="GO" id="GO:0035861">
    <property type="term" value="C:site of double-strand break"/>
    <property type="evidence" value="ECO:0007669"/>
    <property type="project" value="Ensembl"/>
</dbReference>
<feature type="compositionally biased region" description="Polar residues" evidence="17">
    <location>
        <begin position="791"/>
        <end position="810"/>
    </location>
</feature>
<comment type="similarity">
    <text evidence="15">Belongs to the RecD family. HELB subfamily.</text>
</comment>
<dbReference type="Pfam" id="PF25894">
    <property type="entry name" value="WHD_HELB"/>
    <property type="match status" value="1"/>
</dbReference>
<evidence type="ECO:0000256" key="3">
    <source>
        <dbReference type="ARBA" id="ARBA00004496"/>
    </source>
</evidence>
<evidence type="ECO:0000259" key="19">
    <source>
        <dbReference type="Pfam" id="PF25894"/>
    </source>
</evidence>
<evidence type="ECO:0000256" key="12">
    <source>
        <dbReference type="ARBA" id="ARBA00023242"/>
    </source>
</evidence>
<feature type="transmembrane region" description="Helical" evidence="18">
    <location>
        <begin position="885"/>
        <end position="907"/>
    </location>
</feature>
<dbReference type="Gene3D" id="2.30.30.940">
    <property type="match status" value="1"/>
</dbReference>
<dbReference type="InterPro" id="IPR027417">
    <property type="entry name" value="P-loop_NTPase"/>
</dbReference>
<evidence type="ECO:0000256" key="14">
    <source>
        <dbReference type="ARBA" id="ARBA00055511"/>
    </source>
</evidence>
<evidence type="ECO:0000313" key="20">
    <source>
        <dbReference type="Ensembl" id="ENSMGAP00000024870.1"/>
    </source>
</evidence>
<dbReference type="Pfam" id="PF13604">
    <property type="entry name" value="AAA_30"/>
    <property type="match status" value="1"/>
</dbReference>
<keyword evidence="10" id="KW-0347">Helicase</keyword>
<feature type="domain" description="DNA helicase B winged helix" evidence="19">
    <location>
        <begin position="165"/>
        <end position="274"/>
    </location>
</feature>
<dbReference type="Bgee" id="ENSMGAG00000010339">
    <property type="expression patterns" value="Expressed in liver and 16 other cell types or tissues"/>
</dbReference>
<dbReference type="PANTHER" id="PTHR43788">
    <property type="entry name" value="DNA2/NAM7 HELICASE FAMILY MEMBER"/>
    <property type="match status" value="1"/>
</dbReference>
<evidence type="ECO:0000256" key="7">
    <source>
        <dbReference type="ARBA" id="ARBA00022553"/>
    </source>
</evidence>
<dbReference type="CDD" id="cd17933">
    <property type="entry name" value="DEXSc_RecD-like"/>
    <property type="match status" value="1"/>
</dbReference>
<dbReference type="GO" id="GO:0006974">
    <property type="term" value="P:DNA damage response"/>
    <property type="evidence" value="ECO:0007669"/>
    <property type="project" value="Ensembl"/>
</dbReference>
<keyword evidence="6" id="KW-0963">Cytoplasm</keyword>
<feature type="region of interest" description="Disordered" evidence="17">
    <location>
        <begin position="317"/>
        <end position="359"/>
    </location>
</feature>
<keyword evidence="7" id="KW-0597">Phosphoprotein</keyword>
<dbReference type="GO" id="GO:1903775">
    <property type="term" value="P:regulation of DNA double-strand break processing"/>
    <property type="evidence" value="ECO:0007669"/>
    <property type="project" value="Ensembl"/>
</dbReference>
<feature type="region of interest" description="Disordered" evidence="17">
    <location>
        <begin position="791"/>
        <end position="827"/>
    </location>
</feature>
<dbReference type="GO" id="GO:0006269">
    <property type="term" value="P:DNA replication, synthesis of primer"/>
    <property type="evidence" value="ECO:0007669"/>
    <property type="project" value="Ensembl"/>
</dbReference>
<keyword evidence="8" id="KW-0547">Nucleotide-binding</keyword>
<dbReference type="Proteomes" id="UP000001645">
    <property type="component" value="Chromosome 1"/>
</dbReference>
<dbReference type="GO" id="GO:0016604">
    <property type="term" value="C:nuclear body"/>
    <property type="evidence" value="ECO:0007669"/>
    <property type="project" value="Ensembl"/>
</dbReference>
<comment type="subcellular location">
    <subcellularLocation>
        <location evidence="2">Chromosome</location>
    </subcellularLocation>
    <subcellularLocation>
        <location evidence="3">Cytoplasm</location>
    </subcellularLocation>
    <subcellularLocation>
        <location evidence="1">Nucleus</location>
    </subcellularLocation>
</comment>
<dbReference type="GO" id="GO:0043139">
    <property type="term" value="F:5'-3' DNA helicase activity"/>
    <property type="evidence" value="ECO:0007669"/>
    <property type="project" value="Ensembl"/>
</dbReference>
<dbReference type="GO" id="GO:0005662">
    <property type="term" value="C:DNA replication factor A complex"/>
    <property type="evidence" value="ECO:0007669"/>
    <property type="project" value="Ensembl"/>
</dbReference>
<protein>
    <recommendedName>
        <fullName evidence="16">DNA helicase B</fullName>
        <ecNumber evidence="4">3.6.4.12</ecNumber>
    </recommendedName>
</protein>
<dbReference type="GO" id="GO:0005739">
    <property type="term" value="C:mitochondrion"/>
    <property type="evidence" value="ECO:0007669"/>
    <property type="project" value="Ensembl"/>
</dbReference>
<dbReference type="GO" id="GO:0016787">
    <property type="term" value="F:hydrolase activity"/>
    <property type="evidence" value="ECO:0007669"/>
    <property type="project" value="UniProtKB-KW"/>
</dbReference>
<evidence type="ECO:0000256" key="10">
    <source>
        <dbReference type="ARBA" id="ARBA00022806"/>
    </source>
</evidence>
<accession>A0A803XZC4</accession>
<keyword evidence="21" id="KW-1185">Reference proteome</keyword>
<evidence type="ECO:0000256" key="4">
    <source>
        <dbReference type="ARBA" id="ARBA00012551"/>
    </source>
</evidence>
<dbReference type="EC" id="3.6.4.12" evidence="4"/>
<dbReference type="Gene3D" id="3.40.50.300">
    <property type="entry name" value="P-loop containing nucleotide triphosphate hydrolases"/>
    <property type="match status" value="3"/>
</dbReference>
<dbReference type="InterPro" id="IPR058839">
    <property type="entry name" value="WHD_HELB"/>
</dbReference>
<gene>
    <name evidence="20" type="primary">HELB</name>
</gene>
<sequence>DLVGGNPASKMFIVGRFPLVGPWWTVNVKVKKGGSKYFVQGYPSYFLRTNIEDNNREVFSLFLKECGVPEENRLKKEFEKLTKSEKLQEIRDAFDIGRQKDKSQSQFNPSFQIFLDIASNLWFMVSTVAGKAVLVALTYPLILEFLPTLLPRHFCSLLDTILTKLDEILKNEPWKLGFSRITYRELKLSYCEATWDAFRQCEHLLRKIPDLQKNALILYNKLKKHCREMGHTYEDQDELTRFVSEDMSIEGAWQSLKFLKDENIVIREKTLVFLPHLYKSEKDIAMCIGDLLSKCSWQLDVDARKILSASEMSREVADSKTKGIQAREVEHPKEDNPDNHHCENQFPEREVASTSGTQSKAEVDLDQVMAIEKICSNPVTIISGKGGCGKSTIVSCLFRHLKQTEKEVEAASKDFEEDLDVSEEWDTFDRHWESENTCTKNPLNVLFTAPTGRAASLLSEKTKLPAYTLHQIIYSFKSWRQTEKEVPWKFSTVTVLIVDEGSLVSVHILSLVLKLLCEHAQLAKLIILGDTRQLPSIDPGNMLADIFSSLKSKGLSVELRTNHRAESQLIVDNYIVIFSCSCFACRQDCDLINELCCQHYSNHLTRDHRRRLLFQVDDKISCTRNTYLKDLLPDPGIGWDPNHQKCRNGETTLSTETTEEGKRLCNGDIFFITRVSCCCRNRLLTISSTYGSTYTVNYKALKKFCHIKHAWAKTIHTFQGSEEKTVVYVVGNPGRQHWQHVYTAVTRGRCRVYVIAEEMHLRKAVTNNNLPRKTRLQRFLREAIANTNNCLTQTSSPLTKSWPSQEPGTQPVSLSPDVPDSPEPGTDKIQLEGSAELNKEHMGNSQQISPYKRQQSHAEDSENVSISLLFKVFEVQILESLKQTLVLSFTAAISLDTVTMVLLFIICNMGRVICG</sequence>
<dbReference type="GO" id="GO:0005524">
    <property type="term" value="F:ATP binding"/>
    <property type="evidence" value="ECO:0007669"/>
    <property type="project" value="UniProtKB-KW"/>
</dbReference>
<dbReference type="GeneTree" id="ENSGT00390000006913"/>
<evidence type="ECO:0000256" key="6">
    <source>
        <dbReference type="ARBA" id="ARBA00022490"/>
    </source>
</evidence>